<evidence type="ECO:0000256" key="1">
    <source>
        <dbReference type="ARBA" id="ARBA00007996"/>
    </source>
</evidence>
<protein>
    <submittedName>
        <fullName evidence="6">NNMT/PNMT/TEMT family protein</fullName>
    </submittedName>
</protein>
<dbReference type="PANTHER" id="PTHR10867">
    <property type="entry name" value="NNMT/PNMT/TEMT FAMILY MEMBER"/>
    <property type="match status" value="1"/>
</dbReference>
<accession>A0A7I4YQR8</accession>
<evidence type="ECO:0000256" key="4">
    <source>
        <dbReference type="ARBA" id="ARBA00022691"/>
    </source>
</evidence>
<dbReference type="SUPFAM" id="SSF53335">
    <property type="entry name" value="S-adenosyl-L-methionine-dependent methyltransferases"/>
    <property type="match status" value="1"/>
</dbReference>
<dbReference type="InterPro" id="IPR000940">
    <property type="entry name" value="NNMT_TEMT_trans"/>
</dbReference>
<dbReference type="Gene3D" id="3.40.50.150">
    <property type="entry name" value="Vaccinia Virus protein VP39"/>
    <property type="match status" value="1"/>
</dbReference>
<dbReference type="GO" id="GO:0032259">
    <property type="term" value="P:methylation"/>
    <property type="evidence" value="ECO:0007669"/>
    <property type="project" value="UniProtKB-KW"/>
</dbReference>
<dbReference type="Pfam" id="PF01234">
    <property type="entry name" value="NNMT_PNMT_TEMT"/>
    <property type="match status" value="1"/>
</dbReference>
<name>A0A7I4YQR8_HAECO</name>
<keyword evidence="2" id="KW-0489">Methyltransferase</keyword>
<reference evidence="6" key="1">
    <citation type="submission" date="2020-12" db="UniProtKB">
        <authorList>
            <consortium name="WormBaseParasite"/>
        </authorList>
    </citation>
    <scope>IDENTIFICATION</scope>
    <source>
        <strain evidence="6">MHco3</strain>
    </source>
</reference>
<sequence length="259" mass="29752">MRQMSDLPAKEILDRDTFLTEFKTDAYLQDFYTKVEDPAMQMVLTCLPNIVARLGNVKRVLDFGAGPTIHVAASFRNQADEIYLADYLPQNRKELSLWCKGRSEFDWSVPLKMILSQEGNSWTDLEQMIALTRKKICGVYHCDCFASPSVDLPKQLQGKFDVLVTIFCVEYCCKTYEEYKMAIKNIADQINPGGFLVMGGILEETWCSFGGRVFSCLYITKEMMLNALEEAGLRREDDRKCVMFEVNDMFLICARKRPL</sequence>
<dbReference type="PANTHER" id="PTHR10867:SF39">
    <property type="entry name" value="NICOTINAMIDE N-METHYLTRANSFERASE-LIKE"/>
    <property type="match status" value="1"/>
</dbReference>
<dbReference type="GO" id="GO:0008170">
    <property type="term" value="F:N-methyltransferase activity"/>
    <property type="evidence" value="ECO:0007669"/>
    <property type="project" value="TreeGrafter"/>
</dbReference>
<dbReference type="WBParaSite" id="HCON_00134520-00001">
    <property type="protein sequence ID" value="HCON_00134520-00001"/>
    <property type="gene ID" value="HCON_00134520"/>
</dbReference>
<evidence type="ECO:0000256" key="3">
    <source>
        <dbReference type="ARBA" id="ARBA00022679"/>
    </source>
</evidence>
<dbReference type="AlphaFoldDB" id="A0A7I4YQR8"/>
<evidence type="ECO:0000313" key="5">
    <source>
        <dbReference type="Proteomes" id="UP000025227"/>
    </source>
</evidence>
<keyword evidence="4" id="KW-0949">S-adenosyl-L-methionine</keyword>
<dbReference type="PROSITE" id="PS51681">
    <property type="entry name" value="SAM_MT_NNMT_PNMT_TEMT"/>
    <property type="match status" value="1"/>
</dbReference>
<keyword evidence="3" id="KW-0808">Transferase</keyword>
<organism evidence="5 6">
    <name type="scientific">Haemonchus contortus</name>
    <name type="common">Barber pole worm</name>
    <dbReference type="NCBI Taxonomy" id="6289"/>
    <lineage>
        <taxon>Eukaryota</taxon>
        <taxon>Metazoa</taxon>
        <taxon>Ecdysozoa</taxon>
        <taxon>Nematoda</taxon>
        <taxon>Chromadorea</taxon>
        <taxon>Rhabditida</taxon>
        <taxon>Rhabditina</taxon>
        <taxon>Rhabditomorpha</taxon>
        <taxon>Strongyloidea</taxon>
        <taxon>Trichostrongylidae</taxon>
        <taxon>Haemonchus</taxon>
    </lineage>
</organism>
<keyword evidence="5" id="KW-1185">Reference proteome</keyword>
<dbReference type="InterPro" id="IPR029063">
    <property type="entry name" value="SAM-dependent_MTases_sf"/>
</dbReference>
<proteinExistence type="inferred from homology"/>
<evidence type="ECO:0000313" key="6">
    <source>
        <dbReference type="WBParaSite" id="HCON_00134520-00001"/>
    </source>
</evidence>
<dbReference type="OrthoDB" id="10050085at2759"/>
<dbReference type="OMA" id="ILEETWC"/>
<dbReference type="GO" id="GO:0005829">
    <property type="term" value="C:cytosol"/>
    <property type="evidence" value="ECO:0007669"/>
    <property type="project" value="TreeGrafter"/>
</dbReference>
<dbReference type="Proteomes" id="UP000025227">
    <property type="component" value="Unplaced"/>
</dbReference>
<evidence type="ECO:0000256" key="2">
    <source>
        <dbReference type="ARBA" id="ARBA00022603"/>
    </source>
</evidence>
<comment type="similarity">
    <text evidence="1">Belongs to the class I-like SAM-binding methyltransferase superfamily. NNMT/PNMT/TEMT family.</text>
</comment>